<dbReference type="EMBL" id="JAULSW010000008">
    <property type="protein sequence ID" value="KAK3372355.1"/>
    <property type="molecule type" value="Genomic_DNA"/>
</dbReference>
<keyword evidence="2" id="KW-0813">Transport</keyword>
<feature type="transmembrane region" description="Helical" evidence="7">
    <location>
        <begin position="94"/>
        <end position="116"/>
    </location>
</feature>
<feature type="transmembrane region" description="Helical" evidence="7">
    <location>
        <begin position="326"/>
        <end position="346"/>
    </location>
</feature>
<sequence length="744" mass="79142">MASQQQHFVSDMDRLNSHSAAMFGLVALAKFAAFTDVFLSGLLIPLIPSIIEERVQVPHEQVQVWTSVLISAYGGAFVAVSPLMPFLTLQGPKLWVVLLVGLACAAGSFALLQFYSYLPLLVFARVLHGLAGAAIAGACSGMISTAAAINGRTDVLIWITPAVIQFTAMAAAPLAAGYLHDFLGGEKAIFTCGYAIIALAVLLSILLTALTPDVPADASHRGRSLLEHERESYNYGTVSLRGGAEMRSEHSSRSSSPGLMSVSSRRSSVSSSRSSMADTAPPPFGGLRLSIALYGYLVFTMLMTALQSVLPLFAGKHFSWTMSANGNMLLVLSAPAALIGLLSGALTGRIPKASRFLATIGFLACYPAFLFLGRDAENSPAAQEAFLVAIGVVSLGLGLCGDPLVREIMRAVARVGYPSSVVGDPLSVEAQTSTLPGLAHAWGSLIGPLFACSVSWVFGWATVARSLAMLAASTAVLTLLFLHGWIGSLVSQSDRRFVGPNGDEESAPLLGTQNPDTHSYRGFSGVNKDGEDSGSLRKGGFYERNTALSESEDPEDGTVRRHKPKTHRRQFSVDNFSITSPTVYGGTDGEDSASLVRFQATLETPLPGTAQKSAEQRRFVMREAPHAPATDPLLAAGNRYVVDETRSTAPVSDKAKRHVVVFEEGSVAPELLQRRQHHVVAINSTDGTATIVPSKDDHTVQVTEETGDEQSVFSEESSRRYVVVVLEEGDDGAELGGEASRRWA</sequence>
<evidence type="ECO:0000256" key="5">
    <source>
        <dbReference type="ARBA" id="ARBA00023136"/>
    </source>
</evidence>
<keyword evidence="9" id="KW-1185">Reference proteome</keyword>
<feature type="transmembrane region" description="Helical" evidence="7">
    <location>
        <begin position="293"/>
        <end position="314"/>
    </location>
</feature>
<dbReference type="Proteomes" id="UP001285441">
    <property type="component" value="Unassembled WGS sequence"/>
</dbReference>
<dbReference type="InterPro" id="IPR011701">
    <property type="entry name" value="MFS"/>
</dbReference>
<dbReference type="PANTHER" id="PTHR23506:SF23">
    <property type="entry name" value="GH10249P"/>
    <property type="match status" value="1"/>
</dbReference>
<dbReference type="PANTHER" id="PTHR23506">
    <property type="entry name" value="GH10249P"/>
    <property type="match status" value="1"/>
</dbReference>
<feature type="transmembrane region" description="Helical" evidence="7">
    <location>
        <begin position="155"/>
        <end position="176"/>
    </location>
</feature>
<name>A0AAE0K9Y3_9PEZI</name>
<reference evidence="8" key="2">
    <citation type="submission" date="2023-06" db="EMBL/GenBank/DDBJ databases">
        <authorList>
            <consortium name="Lawrence Berkeley National Laboratory"/>
            <person name="Haridas S."/>
            <person name="Hensen N."/>
            <person name="Bonometti L."/>
            <person name="Westerberg I."/>
            <person name="Brannstrom I.O."/>
            <person name="Guillou S."/>
            <person name="Cros-Aarteil S."/>
            <person name="Calhoun S."/>
            <person name="Kuo A."/>
            <person name="Mondo S."/>
            <person name="Pangilinan J."/>
            <person name="Riley R."/>
            <person name="LaButti K."/>
            <person name="Andreopoulos B."/>
            <person name="Lipzen A."/>
            <person name="Chen C."/>
            <person name="Yanf M."/>
            <person name="Daum C."/>
            <person name="Ng V."/>
            <person name="Clum A."/>
            <person name="Steindorff A."/>
            <person name="Ohm R."/>
            <person name="Martin F."/>
            <person name="Silar P."/>
            <person name="Natvig D."/>
            <person name="Lalanne C."/>
            <person name="Gautier V."/>
            <person name="Ament-velasquez S.L."/>
            <person name="Kruys A."/>
            <person name="Hutchinson M.I."/>
            <person name="Powell A.J."/>
            <person name="Barry K."/>
            <person name="Miller A.N."/>
            <person name="Grigoriev I.V."/>
            <person name="Debuchy R."/>
            <person name="Gladieux P."/>
            <person name="Thoren M.H."/>
            <person name="Johannesson H."/>
        </authorList>
    </citation>
    <scope>NUCLEOTIDE SEQUENCE</scope>
    <source>
        <strain evidence="8">CBS 232.78</strain>
    </source>
</reference>
<feature type="transmembrane region" description="Helical" evidence="7">
    <location>
        <begin position="64"/>
        <end position="87"/>
    </location>
</feature>
<accession>A0AAE0K9Y3</accession>
<feature type="transmembrane region" description="Helical" evidence="7">
    <location>
        <begin position="385"/>
        <end position="405"/>
    </location>
</feature>
<evidence type="ECO:0000256" key="6">
    <source>
        <dbReference type="SAM" id="MobiDB-lite"/>
    </source>
</evidence>
<dbReference type="Gene3D" id="1.20.1250.20">
    <property type="entry name" value="MFS general substrate transporter like domains"/>
    <property type="match status" value="2"/>
</dbReference>
<dbReference type="InterPro" id="IPR036259">
    <property type="entry name" value="MFS_trans_sf"/>
</dbReference>
<evidence type="ECO:0000256" key="1">
    <source>
        <dbReference type="ARBA" id="ARBA00004141"/>
    </source>
</evidence>
<feature type="compositionally biased region" description="Low complexity" evidence="6">
    <location>
        <begin position="253"/>
        <end position="275"/>
    </location>
</feature>
<feature type="compositionally biased region" description="Basic residues" evidence="6">
    <location>
        <begin position="560"/>
        <end position="570"/>
    </location>
</feature>
<dbReference type="Pfam" id="PF07690">
    <property type="entry name" value="MFS_1"/>
    <property type="match status" value="1"/>
</dbReference>
<keyword evidence="4 7" id="KW-1133">Transmembrane helix</keyword>
<proteinExistence type="predicted"/>
<feature type="transmembrane region" description="Helical" evidence="7">
    <location>
        <begin position="353"/>
        <end position="373"/>
    </location>
</feature>
<dbReference type="AlphaFoldDB" id="A0AAE0K9Y3"/>
<evidence type="ECO:0000313" key="8">
    <source>
        <dbReference type="EMBL" id="KAK3372355.1"/>
    </source>
</evidence>
<evidence type="ECO:0000256" key="4">
    <source>
        <dbReference type="ARBA" id="ARBA00022989"/>
    </source>
</evidence>
<feature type="transmembrane region" description="Helical" evidence="7">
    <location>
        <begin position="467"/>
        <end position="486"/>
    </location>
</feature>
<comment type="subcellular location">
    <subcellularLocation>
        <location evidence="1">Membrane</location>
        <topology evidence="1">Multi-pass membrane protein</topology>
    </subcellularLocation>
</comment>
<protein>
    <submittedName>
        <fullName evidence="8">Major facilitator superfamily domain-containing protein</fullName>
    </submittedName>
</protein>
<feature type="transmembrane region" description="Helical" evidence="7">
    <location>
        <begin position="188"/>
        <end position="211"/>
    </location>
</feature>
<dbReference type="GO" id="GO:0016020">
    <property type="term" value="C:membrane"/>
    <property type="evidence" value="ECO:0007669"/>
    <property type="project" value="UniProtKB-SubCell"/>
</dbReference>
<evidence type="ECO:0000256" key="3">
    <source>
        <dbReference type="ARBA" id="ARBA00022692"/>
    </source>
</evidence>
<feature type="transmembrane region" description="Helical" evidence="7">
    <location>
        <begin position="21"/>
        <end position="44"/>
    </location>
</feature>
<evidence type="ECO:0000256" key="2">
    <source>
        <dbReference type="ARBA" id="ARBA00022448"/>
    </source>
</evidence>
<organism evidence="8 9">
    <name type="scientific">Podospora didyma</name>
    <dbReference type="NCBI Taxonomy" id="330526"/>
    <lineage>
        <taxon>Eukaryota</taxon>
        <taxon>Fungi</taxon>
        <taxon>Dikarya</taxon>
        <taxon>Ascomycota</taxon>
        <taxon>Pezizomycotina</taxon>
        <taxon>Sordariomycetes</taxon>
        <taxon>Sordariomycetidae</taxon>
        <taxon>Sordariales</taxon>
        <taxon>Podosporaceae</taxon>
        <taxon>Podospora</taxon>
    </lineage>
</organism>
<feature type="transmembrane region" description="Helical" evidence="7">
    <location>
        <begin position="122"/>
        <end position="143"/>
    </location>
</feature>
<feature type="transmembrane region" description="Helical" evidence="7">
    <location>
        <begin position="441"/>
        <end position="461"/>
    </location>
</feature>
<reference evidence="8" key="1">
    <citation type="journal article" date="2023" name="Mol. Phylogenet. Evol.">
        <title>Genome-scale phylogeny and comparative genomics of the fungal order Sordariales.</title>
        <authorList>
            <person name="Hensen N."/>
            <person name="Bonometti L."/>
            <person name="Westerberg I."/>
            <person name="Brannstrom I.O."/>
            <person name="Guillou S."/>
            <person name="Cros-Aarteil S."/>
            <person name="Calhoun S."/>
            <person name="Haridas S."/>
            <person name="Kuo A."/>
            <person name="Mondo S."/>
            <person name="Pangilinan J."/>
            <person name="Riley R."/>
            <person name="LaButti K."/>
            <person name="Andreopoulos B."/>
            <person name="Lipzen A."/>
            <person name="Chen C."/>
            <person name="Yan M."/>
            <person name="Daum C."/>
            <person name="Ng V."/>
            <person name="Clum A."/>
            <person name="Steindorff A."/>
            <person name="Ohm R.A."/>
            <person name="Martin F."/>
            <person name="Silar P."/>
            <person name="Natvig D.O."/>
            <person name="Lalanne C."/>
            <person name="Gautier V."/>
            <person name="Ament-Velasquez S.L."/>
            <person name="Kruys A."/>
            <person name="Hutchinson M.I."/>
            <person name="Powell A.J."/>
            <person name="Barry K."/>
            <person name="Miller A.N."/>
            <person name="Grigoriev I.V."/>
            <person name="Debuchy R."/>
            <person name="Gladieux P."/>
            <person name="Hiltunen Thoren M."/>
            <person name="Johannesson H."/>
        </authorList>
    </citation>
    <scope>NUCLEOTIDE SEQUENCE</scope>
    <source>
        <strain evidence="8">CBS 232.78</strain>
    </source>
</reference>
<dbReference type="GO" id="GO:0022857">
    <property type="term" value="F:transmembrane transporter activity"/>
    <property type="evidence" value="ECO:0007669"/>
    <property type="project" value="InterPro"/>
</dbReference>
<evidence type="ECO:0000313" key="9">
    <source>
        <dbReference type="Proteomes" id="UP001285441"/>
    </source>
</evidence>
<dbReference type="SUPFAM" id="SSF103473">
    <property type="entry name" value="MFS general substrate transporter"/>
    <property type="match status" value="1"/>
</dbReference>
<feature type="region of interest" description="Disordered" evidence="6">
    <location>
        <begin position="244"/>
        <end position="280"/>
    </location>
</feature>
<keyword evidence="5 7" id="KW-0472">Membrane</keyword>
<feature type="region of interest" description="Disordered" evidence="6">
    <location>
        <begin position="500"/>
        <end position="570"/>
    </location>
</feature>
<keyword evidence="3 7" id="KW-0812">Transmembrane</keyword>
<comment type="caution">
    <text evidence="8">The sequence shown here is derived from an EMBL/GenBank/DDBJ whole genome shotgun (WGS) entry which is preliminary data.</text>
</comment>
<gene>
    <name evidence="8" type="ORF">B0H63DRAFT_453697</name>
</gene>
<dbReference type="InterPro" id="IPR050930">
    <property type="entry name" value="MFS_Vesicular_Transporter"/>
</dbReference>
<evidence type="ECO:0000256" key="7">
    <source>
        <dbReference type="SAM" id="Phobius"/>
    </source>
</evidence>